<proteinExistence type="predicted"/>
<dbReference type="PANTHER" id="PTHR46796:SF12">
    <property type="entry name" value="HTH-TYPE DNA-BINDING TRANSCRIPTIONAL ACTIVATOR EUTR"/>
    <property type="match status" value="1"/>
</dbReference>
<dbReference type="Pfam" id="PF12833">
    <property type="entry name" value="HTH_18"/>
    <property type="match status" value="1"/>
</dbReference>
<dbReference type="SMART" id="SM00342">
    <property type="entry name" value="HTH_ARAC"/>
    <property type="match status" value="1"/>
</dbReference>
<dbReference type="PANTHER" id="PTHR46796">
    <property type="entry name" value="HTH-TYPE TRANSCRIPTIONAL ACTIVATOR RHAS-RELATED"/>
    <property type="match status" value="1"/>
</dbReference>
<organism evidence="5 6">
    <name type="scientific">Sinisalibacter aestuarii</name>
    <dbReference type="NCBI Taxonomy" id="2949426"/>
    <lineage>
        <taxon>Bacteria</taxon>
        <taxon>Pseudomonadati</taxon>
        <taxon>Pseudomonadota</taxon>
        <taxon>Alphaproteobacteria</taxon>
        <taxon>Rhodobacterales</taxon>
        <taxon>Roseobacteraceae</taxon>
        <taxon>Sinisalibacter</taxon>
    </lineage>
</organism>
<name>A0ABQ5LWN1_9RHOB</name>
<dbReference type="Gene3D" id="1.10.10.60">
    <property type="entry name" value="Homeodomain-like"/>
    <property type="match status" value="1"/>
</dbReference>
<dbReference type="InterPro" id="IPR050204">
    <property type="entry name" value="AraC_XylS_family_regulators"/>
</dbReference>
<dbReference type="InterPro" id="IPR018060">
    <property type="entry name" value="HTH_AraC"/>
</dbReference>
<keyword evidence="6" id="KW-1185">Reference proteome</keyword>
<accession>A0ABQ5LWN1</accession>
<dbReference type="Proteomes" id="UP001144205">
    <property type="component" value="Unassembled WGS sequence"/>
</dbReference>
<gene>
    <name evidence="5" type="ORF">STA1M1_32690</name>
</gene>
<evidence type="ECO:0000256" key="1">
    <source>
        <dbReference type="ARBA" id="ARBA00023015"/>
    </source>
</evidence>
<dbReference type="InterPro" id="IPR009057">
    <property type="entry name" value="Homeodomain-like_sf"/>
</dbReference>
<feature type="domain" description="HTH araC/xylS-type" evidence="4">
    <location>
        <begin position="219"/>
        <end position="318"/>
    </location>
</feature>
<dbReference type="PROSITE" id="PS01124">
    <property type="entry name" value="HTH_ARAC_FAMILY_2"/>
    <property type="match status" value="1"/>
</dbReference>
<evidence type="ECO:0000256" key="2">
    <source>
        <dbReference type="ARBA" id="ARBA00023125"/>
    </source>
</evidence>
<sequence length="322" mass="34860">MIEIRSRNFEADMLSSGLVDLYGDITRGMESLRLSDREDGYFGVDGGPVGSGNISASKIVASNCLLKLPESGVIRYEKATFGDVGADIADDCVEITSTDALIVGDCGVELKVRPGKQVVRGFATTLTLDLLDAYIRQGRLRRTGAIRTTAIRNSGPHGVDGELISLTTHAVDHIDSFGNGRSGLLMEALLLETFVNLLIAIGALELRNGITTAAASVARRAQDYIHEFYADPLTVTDIAQATGVGVRQLQLSFKQCLATTPREYLCGVRLDAARQMLLNHPALNVTEVAGECGISHMGRFAKEYRRRFGEVPSETLMRSRAH</sequence>
<evidence type="ECO:0000259" key="4">
    <source>
        <dbReference type="PROSITE" id="PS01124"/>
    </source>
</evidence>
<keyword evidence="1" id="KW-0805">Transcription regulation</keyword>
<reference evidence="5" key="1">
    <citation type="journal article" date="2023" name="Int. J. Syst. Evol. Microbiol.">
        <title>Sinisalibacter aestuarii sp. nov., isolated from estuarine sediment of the Arakawa River.</title>
        <authorList>
            <person name="Arafat S.T."/>
            <person name="Hirano S."/>
            <person name="Sato A."/>
            <person name="Takeuchi K."/>
            <person name="Yasuda T."/>
            <person name="Terahara T."/>
            <person name="Hamada M."/>
            <person name="Kobayashi T."/>
        </authorList>
    </citation>
    <scope>NUCLEOTIDE SEQUENCE</scope>
    <source>
        <strain evidence="5">B-399</strain>
    </source>
</reference>
<evidence type="ECO:0000313" key="5">
    <source>
        <dbReference type="EMBL" id="GKY89400.1"/>
    </source>
</evidence>
<comment type="caution">
    <text evidence="5">The sequence shown here is derived from an EMBL/GenBank/DDBJ whole genome shotgun (WGS) entry which is preliminary data.</text>
</comment>
<keyword evidence="2" id="KW-0238">DNA-binding</keyword>
<dbReference type="EMBL" id="BROH01000011">
    <property type="protein sequence ID" value="GKY89400.1"/>
    <property type="molecule type" value="Genomic_DNA"/>
</dbReference>
<dbReference type="SUPFAM" id="SSF46689">
    <property type="entry name" value="Homeodomain-like"/>
    <property type="match status" value="2"/>
</dbReference>
<protein>
    <recommendedName>
        <fullName evidence="4">HTH araC/xylS-type domain-containing protein</fullName>
    </recommendedName>
</protein>
<evidence type="ECO:0000313" key="6">
    <source>
        <dbReference type="Proteomes" id="UP001144205"/>
    </source>
</evidence>
<keyword evidence="3" id="KW-0804">Transcription</keyword>
<evidence type="ECO:0000256" key="3">
    <source>
        <dbReference type="ARBA" id="ARBA00023163"/>
    </source>
</evidence>